<keyword evidence="4" id="KW-1185">Reference proteome</keyword>
<evidence type="ECO:0000256" key="1">
    <source>
        <dbReference type="SAM" id="SignalP"/>
    </source>
</evidence>
<feature type="chain" id="PRO_5030652177" description="Ricin B lectin domain-containing protein" evidence="1">
    <location>
        <begin position="27"/>
        <end position="76"/>
    </location>
</feature>
<dbReference type="PROSITE" id="PS50231">
    <property type="entry name" value="RICIN_B_LECTIN"/>
    <property type="match status" value="1"/>
</dbReference>
<dbReference type="EMBL" id="JACHJB010000002">
    <property type="protein sequence ID" value="MBB6347034.1"/>
    <property type="molecule type" value="Genomic_DNA"/>
</dbReference>
<dbReference type="InterPro" id="IPR035992">
    <property type="entry name" value="Ricin_B-like_lectins"/>
</dbReference>
<sequence length="76" mass="8163">MNRGLLVLAAASTLVTTMAAPSPAVAEPVYHEIVVEHSGKCLDVQDSGHAHGANVLQANCVNGPNQRWRLRMPEFD</sequence>
<keyword evidence="1" id="KW-0732">Signal</keyword>
<protein>
    <recommendedName>
        <fullName evidence="2">Ricin B lectin domain-containing protein</fullName>
    </recommendedName>
</protein>
<dbReference type="Pfam" id="PF14200">
    <property type="entry name" value="RicinB_lectin_2"/>
    <property type="match status" value="1"/>
</dbReference>
<comment type="caution">
    <text evidence="3">The sequence shown here is derived from an EMBL/GenBank/DDBJ whole genome shotgun (WGS) entry which is preliminary data.</text>
</comment>
<feature type="domain" description="Ricin B lectin" evidence="2">
    <location>
        <begin position="30"/>
        <end position="70"/>
    </location>
</feature>
<evidence type="ECO:0000259" key="2">
    <source>
        <dbReference type="Pfam" id="PF14200"/>
    </source>
</evidence>
<dbReference type="Proteomes" id="UP000583800">
    <property type="component" value="Unassembled WGS sequence"/>
</dbReference>
<dbReference type="InterPro" id="IPR000772">
    <property type="entry name" value="Ricin_B_lectin"/>
</dbReference>
<dbReference type="RefSeq" id="WP_185085054.1">
    <property type="nucleotide sequence ID" value="NZ_JACHJB010000002.1"/>
</dbReference>
<dbReference type="AlphaFoldDB" id="A0A7X0C1X1"/>
<reference evidence="3 4" key="1">
    <citation type="submission" date="2020-08" db="EMBL/GenBank/DDBJ databases">
        <title>Sequencing the genomes of 1000 actinobacteria strains.</title>
        <authorList>
            <person name="Klenk H.-P."/>
        </authorList>
    </citation>
    <scope>NUCLEOTIDE SEQUENCE [LARGE SCALE GENOMIC DNA]</scope>
    <source>
        <strain evidence="3 4">DSM 45913</strain>
    </source>
</reference>
<dbReference type="SUPFAM" id="SSF50370">
    <property type="entry name" value="Ricin B-like lectins"/>
    <property type="match status" value="1"/>
</dbReference>
<accession>A0A7X0C1X1</accession>
<evidence type="ECO:0000313" key="3">
    <source>
        <dbReference type="EMBL" id="MBB6347034.1"/>
    </source>
</evidence>
<gene>
    <name evidence="3" type="ORF">FHU36_003579</name>
</gene>
<proteinExistence type="predicted"/>
<name>A0A7X0C1X1_9ACTN</name>
<organism evidence="3 4">
    <name type="scientific">Nonomuraea muscovyensis</name>
    <dbReference type="NCBI Taxonomy" id="1124761"/>
    <lineage>
        <taxon>Bacteria</taxon>
        <taxon>Bacillati</taxon>
        <taxon>Actinomycetota</taxon>
        <taxon>Actinomycetes</taxon>
        <taxon>Streptosporangiales</taxon>
        <taxon>Streptosporangiaceae</taxon>
        <taxon>Nonomuraea</taxon>
    </lineage>
</organism>
<evidence type="ECO:0000313" key="4">
    <source>
        <dbReference type="Proteomes" id="UP000583800"/>
    </source>
</evidence>
<dbReference type="Gene3D" id="2.80.10.50">
    <property type="match status" value="1"/>
</dbReference>
<feature type="signal peptide" evidence="1">
    <location>
        <begin position="1"/>
        <end position="26"/>
    </location>
</feature>